<dbReference type="GeneTree" id="ENSGT00940000156699"/>
<evidence type="ECO:0000256" key="5">
    <source>
        <dbReference type="ARBA" id="ARBA00022514"/>
    </source>
</evidence>
<dbReference type="AlphaFoldDB" id="A0A8C6PDD6"/>
<evidence type="ECO:0000259" key="20">
    <source>
        <dbReference type="PROSITE" id="PS50049"/>
    </source>
</evidence>
<comment type="function">
    <text evidence="15">Cytokine that binds to TNFRSF10A/TRAILR1, TNFRSF10B/TRAILR2, TNFRSF10C/TRAILR3, TNFRSF10D/TRAILR4 and possibly also to TNFRSF11B/OPG. Induces apoptosis. Its activity may be modulated by binding to the decoy receptors TNFRSF10C/TRAILR3, TNFRSF10D/TRAILR4 and TNFRSF11B/OPG that cannot induce apoptosis.</text>
</comment>
<dbReference type="InterPro" id="IPR008983">
    <property type="entry name" value="Tumour_necrosis_fac-like_dom"/>
</dbReference>
<dbReference type="GO" id="GO:0005886">
    <property type="term" value="C:plasma membrane"/>
    <property type="evidence" value="ECO:0007669"/>
    <property type="project" value="UniProtKB-SubCell"/>
</dbReference>
<evidence type="ECO:0000256" key="15">
    <source>
        <dbReference type="ARBA" id="ARBA00055277"/>
    </source>
</evidence>
<name>A0A8C6PDD6_NOTFU</name>
<feature type="active site" evidence="19">
    <location>
        <position position="188"/>
    </location>
</feature>
<evidence type="ECO:0000256" key="3">
    <source>
        <dbReference type="ARBA" id="ARBA00008670"/>
    </source>
</evidence>
<keyword evidence="4" id="KW-1003">Cell membrane</keyword>
<evidence type="ECO:0000256" key="6">
    <source>
        <dbReference type="ARBA" id="ARBA00022525"/>
    </source>
</evidence>
<evidence type="ECO:0000256" key="1">
    <source>
        <dbReference type="ARBA" id="ARBA00004401"/>
    </source>
</evidence>
<comment type="subcellular location">
    <subcellularLocation>
        <location evidence="1">Cell membrane</location>
        <topology evidence="1">Single-pass type II membrane protein</topology>
    </subcellularLocation>
    <subcellularLocation>
        <location evidence="2">Secreted</location>
    </subcellularLocation>
</comment>
<dbReference type="Gene3D" id="3.40.50.1820">
    <property type="entry name" value="alpha/beta hydrolase"/>
    <property type="match status" value="1"/>
</dbReference>
<evidence type="ECO:0000256" key="11">
    <source>
        <dbReference type="ARBA" id="ARBA00022833"/>
    </source>
</evidence>
<dbReference type="SMART" id="SM00207">
    <property type="entry name" value="TNF"/>
    <property type="match status" value="1"/>
</dbReference>
<dbReference type="InterPro" id="IPR029058">
    <property type="entry name" value="AB_hydrolase_fold"/>
</dbReference>
<evidence type="ECO:0000313" key="21">
    <source>
        <dbReference type="Ensembl" id="ENSNFUP00015041674.1"/>
    </source>
</evidence>
<dbReference type="PANTHER" id="PTHR11471:SF27">
    <property type="entry name" value="TUMOR NECROSIS FACTOR LIGAND SUPERFAMILY MEMBER 10"/>
    <property type="match status" value="1"/>
</dbReference>
<evidence type="ECO:0000256" key="10">
    <source>
        <dbReference type="ARBA" id="ARBA00022723"/>
    </source>
</evidence>
<comment type="subunit">
    <text evidence="16">Homotrimer. One TNFSF10 homotrimer interacts with three TNFSF10A mononers. One TNFSF10 homotrimer interacts with three TNFSF10B mononers.</text>
</comment>
<evidence type="ECO:0000256" key="7">
    <source>
        <dbReference type="ARBA" id="ARBA00022553"/>
    </source>
</evidence>
<evidence type="ECO:0000256" key="13">
    <source>
        <dbReference type="ARBA" id="ARBA00022989"/>
    </source>
</evidence>
<reference evidence="21" key="2">
    <citation type="submission" date="2025-08" db="UniProtKB">
        <authorList>
            <consortium name="Ensembl"/>
        </authorList>
    </citation>
    <scope>IDENTIFICATION</scope>
</reference>
<evidence type="ECO:0000256" key="2">
    <source>
        <dbReference type="ARBA" id="ARBA00004613"/>
    </source>
</evidence>
<dbReference type="InterPro" id="IPR013094">
    <property type="entry name" value="AB_hydrolase_3"/>
</dbReference>
<dbReference type="SUPFAM" id="SSF53474">
    <property type="entry name" value="alpha/beta-Hydrolases"/>
    <property type="match status" value="1"/>
</dbReference>
<dbReference type="Proteomes" id="UP000694548">
    <property type="component" value="Chromosome sgr08"/>
</dbReference>
<comment type="similarity">
    <text evidence="3">Belongs to the tumor necrosis factor family.</text>
</comment>
<dbReference type="CDD" id="cd00184">
    <property type="entry name" value="TNF"/>
    <property type="match status" value="1"/>
</dbReference>
<evidence type="ECO:0000256" key="9">
    <source>
        <dbReference type="ARBA" id="ARBA00022703"/>
    </source>
</evidence>
<reference evidence="21" key="3">
    <citation type="submission" date="2025-09" db="UniProtKB">
        <authorList>
            <consortium name="Ensembl"/>
        </authorList>
    </citation>
    <scope>IDENTIFICATION</scope>
</reference>
<dbReference type="FunFam" id="2.60.120.40:FF:000014">
    <property type="entry name" value="Tumor necrosis factor ligand superfamily member"/>
    <property type="match status" value="1"/>
</dbReference>
<dbReference type="PANTHER" id="PTHR11471">
    <property type="entry name" value="TUMOR NECROSIS FACTOR FAMILY MEMBER"/>
    <property type="match status" value="1"/>
</dbReference>
<evidence type="ECO:0000313" key="22">
    <source>
        <dbReference type="Proteomes" id="UP000694548"/>
    </source>
</evidence>
<evidence type="ECO:0000256" key="12">
    <source>
        <dbReference type="ARBA" id="ARBA00022968"/>
    </source>
</evidence>
<dbReference type="Pfam" id="PF00229">
    <property type="entry name" value="TNF"/>
    <property type="match status" value="1"/>
</dbReference>
<evidence type="ECO:0000256" key="4">
    <source>
        <dbReference type="ARBA" id="ARBA00022475"/>
    </source>
</evidence>
<dbReference type="GO" id="GO:0006955">
    <property type="term" value="P:immune response"/>
    <property type="evidence" value="ECO:0007669"/>
    <property type="project" value="InterPro"/>
</dbReference>
<evidence type="ECO:0000256" key="17">
    <source>
        <dbReference type="ARBA" id="ARBA00074586"/>
    </source>
</evidence>
<keyword evidence="8" id="KW-0812">Transmembrane</keyword>
<keyword evidence="22" id="KW-1185">Reference proteome</keyword>
<sequence>MRLRVAGAVMLAAAAYYVYLPLPSGVSEPWKLMLLDSLFRSFMQASDIAHALGFCHRVHLLNRVVSWVEVVEARSSVTVHVTDSTLGGVPTRVFQPKEGRKLKRGVIYFHGGGWALASGKMRSYDLLCRKMSEDLDAVIMSVDYRLAPDAVFPDQYHDALAASRAFLSTEVLQRYSIDPERVCVSGDSAGGNLAAAAAQEMKETFARSSVSCLTGSDLHSIPAVRGDPCWQVTQQLHLLIEKSVSQRYQRLISTAVKDEVSRVLPSLVMDDRASPRPKVAAHVTGSFAPKLEHDEGGPVSAGRRVQGQKISWWEGRKGLAFLQDVQLVDGELVVSQPGLYYVYAQTYFRHTHSLEEDGEEVGDRGKPLLQYVYKKVSSYPVPILLMKTSRTSCWSRGSDFSLHSAHQGGLFPLTTGDRLFVTVTNASAVDMDEKSSFFGAFLIS</sequence>
<evidence type="ECO:0000256" key="16">
    <source>
        <dbReference type="ARBA" id="ARBA00063957"/>
    </source>
</evidence>
<evidence type="ECO:0000256" key="8">
    <source>
        <dbReference type="ARBA" id="ARBA00022692"/>
    </source>
</evidence>
<proteinExistence type="inferred from homology"/>
<dbReference type="GO" id="GO:0046872">
    <property type="term" value="F:metal ion binding"/>
    <property type="evidence" value="ECO:0007669"/>
    <property type="project" value="UniProtKB-KW"/>
</dbReference>
<dbReference type="InterPro" id="IPR021184">
    <property type="entry name" value="TNF_CS"/>
</dbReference>
<protein>
    <recommendedName>
        <fullName evidence="17">Tumor necrosis factor ligand superfamily member 10</fullName>
    </recommendedName>
    <alternativeName>
        <fullName evidence="18">TNF-related apoptosis-inducing ligand</fullName>
    </alternativeName>
</protein>
<feature type="domain" description="THD" evidence="20">
    <location>
        <begin position="279"/>
        <end position="443"/>
    </location>
</feature>
<dbReference type="GO" id="GO:2001238">
    <property type="term" value="P:positive regulation of extrinsic apoptotic signaling pathway"/>
    <property type="evidence" value="ECO:0007669"/>
    <property type="project" value="UniProtKB-ARBA"/>
</dbReference>
<keyword evidence="6" id="KW-0964">Secreted</keyword>
<dbReference type="PROSITE" id="PS00251">
    <property type="entry name" value="THD_1"/>
    <property type="match status" value="1"/>
</dbReference>
<dbReference type="SUPFAM" id="SSF49842">
    <property type="entry name" value="TNF-like"/>
    <property type="match status" value="1"/>
</dbReference>
<evidence type="ECO:0000256" key="18">
    <source>
        <dbReference type="ARBA" id="ARBA00083215"/>
    </source>
</evidence>
<keyword evidence="11" id="KW-0862">Zinc</keyword>
<keyword evidence="10" id="KW-0479">Metal-binding</keyword>
<gene>
    <name evidence="21" type="primary">NCEH1</name>
</gene>
<dbReference type="PROSITE" id="PS01174">
    <property type="entry name" value="LIPASE_GDXG_SER"/>
    <property type="match status" value="1"/>
</dbReference>
<keyword evidence="5" id="KW-0202">Cytokine</keyword>
<organism evidence="21 22">
    <name type="scientific">Nothobranchius furzeri</name>
    <name type="common">Turquoise killifish</name>
    <dbReference type="NCBI Taxonomy" id="105023"/>
    <lineage>
        <taxon>Eukaryota</taxon>
        <taxon>Metazoa</taxon>
        <taxon>Chordata</taxon>
        <taxon>Craniata</taxon>
        <taxon>Vertebrata</taxon>
        <taxon>Euteleostomi</taxon>
        <taxon>Actinopterygii</taxon>
        <taxon>Neopterygii</taxon>
        <taxon>Teleostei</taxon>
        <taxon>Neoteleostei</taxon>
        <taxon>Acanthomorphata</taxon>
        <taxon>Ovalentaria</taxon>
        <taxon>Atherinomorphae</taxon>
        <taxon>Cyprinodontiformes</taxon>
        <taxon>Nothobranchiidae</taxon>
        <taxon>Nothobranchius</taxon>
    </lineage>
</organism>
<keyword evidence="13" id="KW-1133">Transmembrane helix</keyword>
<reference evidence="21" key="1">
    <citation type="submission" date="2014-08" db="EMBL/GenBank/DDBJ databases">
        <authorList>
            <person name="Senf B."/>
            <person name="Petzold A."/>
            <person name="Downie B.R."/>
            <person name="Koch P."/>
            <person name="Platzer M."/>
        </authorList>
    </citation>
    <scope>NUCLEOTIDE SEQUENCE [LARGE SCALE GENOMIC DNA]</scope>
    <source>
        <strain evidence="21">GRZ</strain>
    </source>
</reference>
<keyword evidence="12" id="KW-0735">Signal-anchor</keyword>
<dbReference type="InterPro" id="IPR033140">
    <property type="entry name" value="Lipase_GDXG_put_SER_AS"/>
</dbReference>
<dbReference type="GO" id="GO:0006915">
    <property type="term" value="P:apoptotic process"/>
    <property type="evidence" value="ECO:0007669"/>
    <property type="project" value="UniProtKB-KW"/>
</dbReference>
<dbReference type="GO" id="GO:0005164">
    <property type="term" value="F:tumor necrosis factor receptor binding"/>
    <property type="evidence" value="ECO:0007669"/>
    <property type="project" value="InterPro"/>
</dbReference>
<dbReference type="GO" id="GO:0005125">
    <property type="term" value="F:cytokine activity"/>
    <property type="evidence" value="ECO:0007669"/>
    <property type="project" value="UniProtKB-KW"/>
</dbReference>
<dbReference type="Pfam" id="PF07859">
    <property type="entry name" value="Abhydrolase_3"/>
    <property type="match status" value="1"/>
</dbReference>
<dbReference type="Gene3D" id="2.60.120.40">
    <property type="match status" value="1"/>
</dbReference>
<keyword evidence="7" id="KW-0597">Phosphoprotein</keyword>
<dbReference type="Ensembl" id="ENSNFUT00015043502.1">
    <property type="protein sequence ID" value="ENSNFUP00015041674.1"/>
    <property type="gene ID" value="ENSNFUG00015019995.1"/>
</dbReference>
<dbReference type="InterPro" id="IPR006052">
    <property type="entry name" value="TNF_dom"/>
</dbReference>
<evidence type="ECO:0000256" key="14">
    <source>
        <dbReference type="ARBA" id="ARBA00023136"/>
    </source>
</evidence>
<keyword evidence="14" id="KW-0472">Membrane</keyword>
<dbReference type="GO" id="GO:0005615">
    <property type="term" value="C:extracellular space"/>
    <property type="evidence" value="ECO:0007669"/>
    <property type="project" value="UniProtKB-KW"/>
</dbReference>
<dbReference type="GO" id="GO:0016787">
    <property type="term" value="F:hydrolase activity"/>
    <property type="evidence" value="ECO:0007669"/>
    <property type="project" value="InterPro"/>
</dbReference>
<dbReference type="PROSITE" id="PS50049">
    <property type="entry name" value="THD_2"/>
    <property type="match status" value="1"/>
</dbReference>
<accession>A0A8C6PDD6</accession>
<evidence type="ECO:0000256" key="19">
    <source>
        <dbReference type="PROSITE-ProRule" id="PRU10038"/>
    </source>
</evidence>
<keyword evidence="9" id="KW-0053">Apoptosis</keyword>